<feature type="transmembrane region" description="Helical" evidence="1">
    <location>
        <begin position="294"/>
        <end position="315"/>
    </location>
</feature>
<keyword evidence="3" id="KW-1185">Reference proteome</keyword>
<dbReference type="Proteomes" id="UP000249828">
    <property type="component" value="Unassembled WGS sequence"/>
</dbReference>
<dbReference type="EMBL" id="PIEU01000053">
    <property type="protein sequence ID" value="PZL74801.1"/>
    <property type="molecule type" value="Genomic_DNA"/>
</dbReference>
<feature type="transmembrane region" description="Helical" evidence="1">
    <location>
        <begin position="410"/>
        <end position="427"/>
    </location>
</feature>
<accession>A0A2W3Z4G4</accession>
<keyword evidence="1" id="KW-1133">Transmembrane helix</keyword>
<organism evidence="2 3">
    <name type="scientific">Enterococcus plantarum</name>
    <dbReference type="NCBI Taxonomy" id="1077675"/>
    <lineage>
        <taxon>Bacteria</taxon>
        <taxon>Bacillati</taxon>
        <taxon>Bacillota</taxon>
        <taxon>Bacilli</taxon>
        <taxon>Lactobacillales</taxon>
        <taxon>Enterococcaceae</taxon>
        <taxon>Enterococcus</taxon>
    </lineage>
</organism>
<evidence type="ECO:0000313" key="2">
    <source>
        <dbReference type="EMBL" id="PZL74801.1"/>
    </source>
</evidence>
<keyword evidence="1" id="KW-0472">Membrane</keyword>
<feature type="transmembrane region" description="Helical" evidence="1">
    <location>
        <begin position="15"/>
        <end position="39"/>
    </location>
</feature>
<reference evidence="2 3" key="1">
    <citation type="submission" date="2017-11" db="EMBL/GenBank/DDBJ databases">
        <title>Draft genome sequence of Enterococcus plantarum TRW2 strain isolated from lettuce.</title>
        <authorList>
            <person name="Kim E.B."/>
            <person name="Marco M.L."/>
            <person name="Williams T.R."/>
            <person name="You I.H."/>
        </authorList>
    </citation>
    <scope>NUCLEOTIDE SEQUENCE [LARGE SCALE GENOMIC DNA]</scope>
    <source>
        <strain evidence="2 3">TRW2</strain>
    </source>
</reference>
<dbReference type="GO" id="GO:0005886">
    <property type="term" value="C:plasma membrane"/>
    <property type="evidence" value="ECO:0007669"/>
    <property type="project" value="TreeGrafter"/>
</dbReference>
<dbReference type="RefSeq" id="WP_111247623.1">
    <property type="nucleotide sequence ID" value="NZ_PIEU01000053.1"/>
</dbReference>
<proteinExistence type="predicted"/>
<dbReference type="InterPro" id="IPR050250">
    <property type="entry name" value="Macrolide_Exporter_MacB"/>
</dbReference>
<dbReference type="PANTHER" id="PTHR30572:SF9">
    <property type="entry name" value="ABC TRANSPORTER PERMEASE PROTEIN"/>
    <property type="match status" value="1"/>
</dbReference>
<comment type="caution">
    <text evidence="2">The sequence shown here is derived from an EMBL/GenBank/DDBJ whole genome shotgun (WGS) entry which is preliminary data.</text>
</comment>
<dbReference type="PANTHER" id="PTHR30572">
    <property type="entry name" value="MEMBRANE COMPONENT OF TRANSPORTER-RELATED"/>
    <property type="match status" value="1"/>
</dbReference>
<keyword evidence="1" id="KW-0812">Transmembrane</keyword>
<name>A0A2W3Z4G4_9ENTE</name>
<evidence type="ECO:0000256" key="1">
    <source>
        <dbReference type="SAM" id="Phobius"/>
    </source>
</evidence>
<dbReference type="GO" id="GO:0022857">
    <property type="term" value="F:transmembrane transporter activity"/>
    <property type="evidence" value="ECO:0007669"/>
    <property type="project" value="TreeGrafter"/>
</dbReference>
<evidence type="ECO:0000313" key="3">
    <source>
        <dbReference type="Proteomes" id="UP000249828"/>
    </source>
</evidence>
<protein>
    <submittedName>
        <fullName evidence="2">ABC transporter permease</fullName>
    </submittedName>
</protein>
<dbReference type="AlphaFoldDB" id="A0A2W3Z4G4"/>
<dbReference type="STRING" id="1077675.BCR22_11030"/>
<gene>
    <name evidence="2" type="ORF">CI088_06725</name>
</gene>
<feature type="transmembrane region" description="Helical" evidence="1">
    <location>
        <begin position="343"/>
        <end position="365"/>
    </location>
</feature>
<sequence length="449" mass="50775">MFVFKHAFLNLRRHIWNYLLVGIMLFLLILGTMVTSTLYSSAKLFTQHYSNQFKTIVTILEPDLSNISHEKKLTKEQYVKFGKSKYVNGMKMIENTPISFETLTTIPSPSMVQFQESEGNELEENYNQDLANWLGAESDSLVKELAENGLDISAGSTVLKDNECLVSNEFAELNQLKIGDSIQVILTGNEKKARQSLVIAGMYQPNEQVQSDGASQLVGGQGNDIFTNWETLHAMEKDDQFVYNSVSYELTSMAIFEDFFDEIKTKGLPSEYQVMTNEANMKLLLSPVNGTGTLSGTILLSFLIFGNFGLALLSIRLFRQKQTEIYVLRNIGITKQQIIKSRLIELVVVASFSFTFALIATKFIVQPIADWQLSSQRQLMGNVDQLFSFVASEKNESIASIPMVFNANSFITFIGVTCLFLITIMSIDSYKVFKFEPIEFLLERNLDER</sequence>